<dbReference type="EMBL" id="PVTZ01000004">
    <property type="protein sequence ID" value="PRZ15494.1"/>
    <property type="molecule type" value="Genomic_DNA"/>
</dbReference>
<dbReference type="InterPro" id="IPR010982">
    <property type="entry name" value="Lambda_DNA-bd_dom_sf"/>
</dbReference>
<evidence type="ECO:0000259" key="3">
    <source>
        <dbReference type="SMART" id="SM00530"/>
    </source>
</evidence>
<protein>
    <submittedName>
        <fullName evidence="4">Helix-turn-helix protein</fullName>
    </submittedName>
</protein>
<proteinExistence type="predicted"/>
<dbReference type="SUPFAM" id="SSF47413">
    <property type="entry name" value="lambda repressor-like DNA-binding domains"/>
    <property type="match status" value="1"/>
</dbReference>
<dbReference type="Gene3D" id="1.10.260.40">
    <property type="entry name" value="lambda repressor-like DNA-binding domains"/>
    <property type="match status" value="1"/>
</dbReference>
<reference evidence="4 5" key="1">
    <citation type="submission" date="2018-03" db="EMBL/GenBank/DDBJ databases">
        <title>Genomic Encyclopedia of Archaeal and Bacterial Type Strains, Phase II (KMG-II): from individual species to whole genera.</title>
        <authorList>
            <person name="Goeker M."/>
        </authorList>
    </citation>
    <scope>NUCLEOTIDE SEQUENCE [LARGE SCALE GENOMIC DNA]</scope>
    <source>
        <strain evidence="4 5">RHA1</strain>
    </source>
</reference>
<keyword evidence="5" id="KW-1185">Reference proteome</keyword>
<keyword evidence="2" id="KW-0472">Membrane</keyword>
<dbReference type="InterPro" id="IPR001387">
    <property type="entry name" value="Cro/C1-type_HTH"/>
</dbReference>
<comment type="caution">
    <text evidence="4">The sequence shown here is derived from an EMBL/GenBank/DDBJ whole genome shotgun (WGS) entry which is preliminary data.</text>
</comment>
<dbReference type="PANTHER" id="PTHR34475:SF1">
    <property type="entry name" value="CYTOSKELETON PROTEIN RODZ"/>
    <property type="match status" value="1"/>
</dbReference>
<dbReference type="InterPro" id="IPR050400">
    <property type="entry name" value="Bact_Cytoskel_RodZ"/>
</dbReference>
<keyword evidence="2" id="KW-0812">Transmembrane</keyword>
<dbReference type="Proteomes" id="UP000238836">
    <property type="component" value="Unassembled WGS sequence"/>
</dbReference>
<dbReference type="Pfam" id="PF13413">
    <property type="entry name" value="HTH_25"/>
    <property type="match status" value="1"/>
</dbReference>
<feature type="domain" description="HTH cro/C1-type" evidence="3">
    <location>
        <begin position="8"/>
        <end position="65"/>
    </location>
</feature>
<evidence type="ECO:0000256" key="2">
    <source>
        <dbReference type="SAM" id="Phobius"/>
    </source>
</evidence>
<gene>
    <name evidence="4" type="ORF">CLV36_104219</name>
</gene>
<name>A0ABX5ESI7_9BACL</name>
<sequence length="364" mass="40826">MSNEIGYRLRQARELLRLSLEDVEATTRIQKKYLIALEQGDFSQFPSPAYVRAYVRAYALAVGENPQQLLQLYQPGPQPPTGARSVNQRLPQQPVAGGQQLRQANTRMTPTQSVHPNRMEQAKSLRQMTEESAELVEQPTLARTAKGKPRRPQMPADVPDPEELGITPSPPEPAAGPRRQASPPLQPRRRDARREKKKQGSVFGKVYTIMLIVGAVLLVLATIAFMWYRAENAAQLKSKEAPLTVKQNQVKEADKPLGKPRLSVLSTSPEGPDRYELINAHELELKISWLRESGSAFEVRKQEIDKPFVQGEVTEDKKVFTQSFSTGVWLKLLEPKNVSVNINGFPVVINKYSSAKDIYISVVK</sequence>
<feature type="compositionally biased region" description="Polar residues" evidence="1">
    <location>
        <begin position="100"/>
        <end position="115"/>
    </location>
</feature>
<organism evidence="4 5">
    <name type="scientific">Laceyella sediminis</name>
    <dbReference type="NCBI Taxonomy" id="573074"/>
    <lineage>
        <taxon>Bacteria</taxon>
        <taxon>Bacillati</taxon>
        <taxon>Bacillota</taxon>
        <taxon>Bacilli</taxon>
        <taxon>Bacillales</taxon>
        <taxon>Thermoactinomycetaceae</taxon>
        <taxon>Laceyella</taxon>
    </lineage>
</organism>
<dbReference type="RefSeq" id="WP_181352872.1">
    <property type="nucleotide sequence ID" value="NZ_PVTZ01000004.1"/>
</dbReference>
<accession>A0ABX5ESI7</accession>
<dbReference type="PANTHER" id="PTHR34475">
    <property type="match status" value="1"/>
</dbReference>
<dbReference type="CDD" id="cd00093">
    <property type="entry name" value="HTH_XRE"/>
    <property type="match status" value="1"/>
</dbReference>
<dbReference type="SMART" id="SM00530">
    <property type="entry name" value="HTH_XRE"/>
    <property type="match status" value="1"/>
</dbReference>
<feature type="region of interest" description="Disordered" evidence="1">
    <location>
        <begin position="93"/>
        <end position="199"/>
    </location>
</feature>
<evidence type="ECO:0000256" key="1">
    <source>
        <dbReference type="SAM" id="MobiDB-lite"/>
    </source>
</evidence>
<evidence type="ECO:0000313" key="5">
    <source>
        <dbReference type="Proteomes" id="UP000238836"/>
    </source>
</evidence>
<evidence type="ECO:0000313" key="4">
    <source>
        <dbReference type="EMBL" id="PRZ15494.1"/>
    </source>
</evidence>
<feature type="transmembrane region" description="Helical" evidence="2">
    <location>
        <begin position="206"/>
        <end position="228"/>
    </location>
</feature>
<keyword evidence="2" id="KW-1133">Transmembrane helix</keyword>